<organism evidence="14">
    <name type="scientific">Leucothrix mucor</name>
    <dbReference type="NCBI Taxonomy" id="45248"/>
    <lineage>
        <taxon>Bacteria</taxon>
        <taxon>Pseudomonadati</taxon>
        <taxon>Pseudomonadota</taxon>
        <taxon>Gammaproteobacteria</taxon>
        <taxon>Thiotrichales</taxon>
        <taxon>Thiotrichaceae</taxon>
        <taxon>Leucothrix</taxon>
    </lineage>
</organism>
<dbReference type="PROSITE" id="PS01071">
    <property type="entry name" value="GRPE"/>
    <property type="match status" value="1"/>
</dbReference>
<dbReference type="PRINTS" id="PR00773">
    <property type="entry name" value="GRPEPROTEIN"/>
</dbReference>
<evidence type="ECO:0000256" key="12">
    <source>
        <dbReference type="RuleBase" id="RU004478"/>
    </source>
</evidence>
<dbReference type="HAMAP" id="MF_01151">
    <property type="entry name" value="GrpE"/>
    <property type="match status" value="1"/>
</dbReference>
<feature type="region of interest" description="Disordered" evidence="13">
    <location>
        <begin position="1"/>
        <end position="55"/>
    </location>
</feature>
<keyword evidence="4 10" id="KW-0963">Cytoplasm</keyword>
<dbReference type="InterPro" id="IPR009012">
    <property type="entry name" value="GrpE_head"/>
</dbReference>
<dbReference type="NCBIfam" id="NF010737">
    <property type="entry name" value="PRK14139.1"/>
    <property type="match status" value="1"/>
</dbReference>
<proteinExistence type="inferred from homology"/>
<dbReference type="CDD" id="cd00446">
    <property type="entry name" value="GrpE"/>
    <property type="match status" value="1"/>
</dbReference>
<name>A0A7V2WVX7_LEUMU</name>
<dbReference type="SUPFAM" id="SSF58014">
    <property type="entry name" value="Coiled-coil domain of nucleotide exchange factor GrpE"/>
    <property type="match status" value="1"/>
</dbReference>
<evidence type="ECO:0000256" key="10">
    <source>
        <dbReference type="HAMAP-Rule" id="MF_01151"/>
    </source>
</evidence>
<evidence type="ECO:0000313" key="14">
    <source>
        <dbReference type="EMBL" id="HFC93304.1"/>
    </source>
</evidence>
<dbReference type="Proteomes" id="UP000885750">
    <property type="component" value="Unassembled WGS sequence"/>
</dbReference>
<dbReference type="GO" id="GO:0042803">
    <property type="term" value="F:protein homodimerization activity"/>
    <property type="evidence" value="ECO:0007669"/>
    <property type="project" value="InterPro"/>
</dbReference>
<gene>
    <name evidence="10 14" type="primary">grpE</name>
    <name evidence="14" type="ORF">ENJ51_10895</name>
</gene>
<dbReference type="GO" id="GO:0006457">
    <property type="term" value="P:protein folding"/>
    <property type="evidence" value="ECO:0007669"/>
    <property type="project" value="InterPro"/>
</dbReference>
<feature type="compositionally biased region" description="Polar residues" evidence="13">
    <location>
        <begin position="24"/>
        <end position="34"/>
    </location>
</feature>
<evidence type="ECO:0000256" key="13">
    <source>
        <dbReference type="SAM" id="MobiDB-lite"/>
    </source>
</evidence>
<reference evidence="14" key="1">
    <citation type="journal article" date="2020" name="mSystems">
        <title>Genome- and Community-Level Interaction Insights into Carbon Utilization and Element Cycling Functions of Hydrothermarchaeota in Hydrothermal Sediment.</title>
        <authorList>
            <person name="Zhou Z."/>
            <person name="Liu Y."/>
            <person name="Xu W."/>
            <person name="Pan J."/>
            <person name="Luo Z.H."/>
            <person name="Li M."/>
        </authorList>
    </citation>
    <scope>NUCLEOTIDE SEQUENCE [LARGE SCALE GENOMIC DNA]</scope>
    <source>
        <strain evidence="14">HyVt-493</strain>
    </source>
</reference>
<accession>A0A7V2WVX7</accession>
<dbReference type="GO" id="GO:0000774">
    <property type="term" value="F:adenyl-nucleotide exchange factor activity"/>
    <property type="evidence" value="ECO:0007669"/>
    <property type="project" value="InterPro"/>
</dbReference>
<comment type="subunit">
    <text evidence="3 10">Homodimer.</text>
</comment>
<dbReference type="NCBIfam" id="NF010738">
    <property type="entry name" value="PRK14140.1"/>
    <property type="match status" value="1"/>
</dbReference>
<dbReference type="GO" id="GO:0051082">
    <property type="term" value="F:unfolded protein binding"/>
    <property type="evidence" value="ECO:0007669"/>
    <property type="project" value="TreeGrafter"/>
</dbReference>
<comment type="similarity">
    <text evidence="2 10 12">Belongs to the GrpE family.</text>
</comment>
<dbReference type="InterPro" id="IPR000740">
    <property type="entry name" value="GrpE"/>
</dbReference>
<keyword evidence="6 10" id="KW-0143">Chaperone</keyword>
<keyword evidence="5 10" id="KW-0346">Stress response</keyword>
<dbReference type="GO" id="GO:0005829">
    <property type="term" value="C:cytosol"/>
    <property type="evidence" value="ECO:0007669"/>
    <property type="project" value="TreeGrafter"/>
</dbReference>
<dbReference type="GO" id="GO:0051087">
    <property type="term" value="F:protein-folding chaperone binding"/>
    <property type="evidence" value="ECO:0007669"/>
    <property type="project" value="InterPro"/>
</dbReference>
<dbReference type="InterPro" id="IPR013805">
    <property type="entry name" value="GrpE_CC"/>
</dbReference>
<evidence type="ECO:0000256" key="11">
    <source>
        <dbReference type="RuleBase" id="RU000639"/>
    </source>
</evidence>
<protein>
    <recommendedName>
        <fullName evidence="8 10">Protein GrpE</fullName>
    </recommendedName>
    <alternativeName>
        <fullName evidence="9 10">HSP-70 cofactor</fullName>
    </alternativeName>
</protein>
<evidence type="ECO:0000256" key="4">
    <source>
        <dbReference type="ARBA" id="ARBA00022490"/>
    </source>
</evidence>
<comment type="subcellular location">
    <subcellularLocation>
        <location evidence="1 10">Cytoplasm</location>
    </subcellularLocation>
</comment>
<dbReference type="PANTHER" id="PTHR21237:SF23">
    <property type="entry name" value="GRPE PROTEIN HOMOLOG, MITOCHONDRIAL"/>
    <property type="match status" value="1"/>
</dbReference>
<evidence type="ECO:0000256" key="2">
    <source>
        <dbReference type="ARBA" id="ARBA00009054"/>
    </source>
</evidence>
<dbReference type="Pfam" id="PF01025">
    <property type="entry name" value="GrpE"/>
    <property type="match status" value="1"/>
</dbReference>
<evidence type="ECO:0000256" key="6">
    <source>
        <dbReference type="ARBA" id="ARBA00023186"/>
    </source>
</evidence>
<dbReference type="Gene3D" id="2.30.22.10">
    <property type="entry name" value="Head domain of nucleotide exchange factor GrpE"/>
    <property type="match status" value="1"/>
</dbReference>
<comment type="caution">
    <text evidence="14">The sequence shown here is derived from an EMBL/GenBank/DDBJ whole genome shotgun (WGS) entry which is preliminary data.</text>
</comment>
<evidence type="ECO:0000256" key="5">
    <source>
        <dbReference type="ARBA" id="ARBA00023016"/>
    </source>
</evidence>
<evidence type="ECO:0000256" key="8">
    <source>
        <dbReference type="ARBA" id="ARBA00072274"/>
    </source>
</evidence>
<dbReference type="FunFam" id="2.30.22.10:FF:000001">
    <property type="entry name" value="Protein GrpE"/>
    <property type="match status" value="1"/>
</dbReference>
<dbReference type="Gene3D" id="3.90.20.20">
    <property type="match status" value="1"/>
</dbReference>
<evidence type="ECO:0000256" key="9">
    <source>
        <dbReference type="ARBA" id="ARBA00076414"/>
    </source>
</evidence>
<evidence type="ECO:0000256" key="1">
    <source>
        <dbReference type="ARBA" id="ARBA00004496"/>
    </source>
</evidence>
<dbReference type="PANTHER" id="PTHR21237">
    <property type="entry name" value="GRPE PROTEIN"/>
    <property type="match status" value="1"/>
</dbReference>
<sequence>MSSEKSSVEQATGAVNPEGKAGSSIENKQNSAEQSEIEMSEADLPHVEQTEGAEDAIDALREELVKAEEKAAESWDTLVRLQAEMDNQRKRTEKQVSDAHKFAIKSFVEQLLPVIDSLEMGLQAKGDLDSIREGMNLTLKQFESLMQKQNLQAVNPLGEKFDPELHQAMAMQPSEEYEDGLVAAVMQKGYTLNGRLVRPAMVMVAKNG</sequence>
<evidence type="ECO:0000256" key="3">
    <source>
        <dbReference type="ARBA" id="ARBA00011738"/>
    </source>
</evidence>
<dbReference type="SUPFAM" id="SSF51064">
    <property type="entry name" value="Head domain of nucleotide exchange factor GrpE"/>
    <property type="match status" value="1"/>
</dbReference>
<comment type="function">
    <text evidence="7 10 11">Participates actively in the response to hyperosmotic and heat shock by preventing the aggregation of stress-denatured proteins, in association with DnaK and GrpE. It is the nucleotide exchange factor for DnaK and may function as a thermosensor. Unfolded proteins bind initially to DnaJ; upon interaction with the DnaJ-bound protein, DnaK hydrolyzes its bound ATP, resulting in the formation of a stable complex. GrpE releases ADP from DnaK; ATP binding to DnaK triggers the release of the substrate protein, thus completing the reaction cycle. Several rounds of ATP-dependent interactions between DnaJ, DnaK and GrpE are required for fully efficient folding.</text>
</comment>
<feature type="compositionally biased region" description="Polar residues" evidence="13">
    <location>
        <begin position="1"/>
        <end position="10"/>
    </location>
</feature>
<dbReference type="AlphaFoldDB" id="A0A7V2WVX7"/>
<dbReference type="EMBL" id="DRMS01000410">
    <property type="protein sequence ID" value="HFC93304.1"/>
    <property type="molecule type" value="Genomic_DNA"/>
</dbReference>
<evidence type="ECO:0000256" key="7">
    <source>
        <dbReference type="ARBA" id="ARBA00053401"/>
    </source>
</evidence>
<dbReference type="NCBIfam" id="NF010748">
    <property type="entry name" value="PRK14150.1"/>
    <property type="match status" value="1"/>
</dbReference>